<comment type="caution">
    <text evidence="4">The sequence shown here is derived from an EMBL/GenBank/DDBJ whole genome shotgun (WGS) entry which is preliminary data.</text>
</comment>
<dbReference type="RefSeq" id="WP_262400503.1">
    <property type="nucleotide sequence ID" value="NZ_JACRTB010000020.1"/>
</dbReference>
<dbReference type="InterPro" id="IPR045851">
    <property type="entry name" value="AMP-bd_C_sf"/>
</dbReference>
<dbReference type="CDD" id="cd05913">
    <property type="entry name" value="PaaK"/>
    <property type="match status" value="1"/>
</dbReference>
<accession>A0ABR7NKU2</accession>
<comment type="catalytic activity">
    <reaction evidence="1">
        <text>2-phenylacetate + ATP + CoA = phenylacetyl-CoA + AMP + diphosphate</text>
        <dbReference type="Rhea" id="RHEA:20956"/>
        <dbReference type="ChEBI" id="CHEBI:18401"/>
        <dbReference type="ChEBI" id="CHEBI:30616"/>
        <dbReference type="ChEBI" id="CHEBI:33019"/>
        <dbReference type="ChEBI" id="CHEBI:57287"/>
        <dbReference type="ChEBI" id="CHEBI:57390"/>
        <dbReference type="ChEBI" id="CHEBI:456215"/>
        <dbReference type="EC" id="6.2.1.30"/>
    </reaction>
</comment>
<feature type="domain" description="AMP-dependent ligase C-terminal" evidence="3">
    <location>
        <begin position="333"/>
        <end position="429"/>
    </location>
</feature>
<dbReference type="PANTHER" id="PTHR43439:SF1">
    <property type="entry name" value="PHENYLACETATE-COENZYME A LIGASE"/>
    <property type="match status" value="1"/>
</dbReference>
<comment type="similarity">
    <text evidence="1">Belongs to the phenylacetyl-CoA ligase family.</text>
</comment>
<dbReference type="GO" id="GO:0016874">
    <property type="term" value="F:ligase activity"/>
    <property type="evidence" value="ECO:0007669"/>
    <property type="project" value="UniProtKB-KW"/>
</dbReference>
<organism evidence="4 5">
    <name type="scientific">Yanshouia hominis</name>
    <dbReference type="NCBI Taxonomy" id="2763673"/>
    <lineage>
        <taxon>Bacteria</taxon>
        <taxon>Bacillati</taxon>
        <taxon>Bacillota</taxon>
        <taxon>Clostridia</taxon>
        <taxon>Eubacteriales</taxon>
        <taxon>Oscillospiraceae</taxon>
        <taxon>Yanshouia</taxon>
    </lineage>
</organism>
<dbReference type="Pfam" id="PF00501">
    <property type="entry name" value="AMP-binding"/>
    <property type="match status" value="1"/>
</dbReference>
<dbReference type="EMBL" id="JACRTB010000020">
    <property type="protein sequence ID" value="MBC8577031.1"/>
    <property type="molecule type" value="Genomic_DNA"/>
</dbReference>
<dbReference type="Gene3D" id="3.40.50.12780">
    <property type="entry name" value="N-terminal domain of ligase-like"/>
    <property type="match status" value="1"/>
</dbReference>
<dbReference type="InterPro" id="IPR051414">
    <property type="entry name" value="Adenylate-forming_Reductase"/>
</dbReference>
<dbReference type="InterPro" id="IPR042099">
    <property type="entry name" value="ANL_N_sf"/>
</dbReference>
<feature type="domain" description="AMP-dependent synthetase/ligase" evidence="2">
    <location>
        <begin position="74"/>
        <end position="283"/>
    </location>
</feature>
<evidence type="ECO:0000256" key="1">
    <source>
        <dbReference type="PIRNR" id="PIRNR006444"/>
    </source>
</evidence>
<dbReference type="SUPFAM" id="SSF56801">
    <property type="entry name" value="Acetyl-CoA synthetase-like"/>
    <property type="match status" value="1"/>
</dbReference>
<comment type="pathway">
    <text evidence="1">Aromatic compound metabolism; phenylacetate degradation.</text>
</comment>
<dbReference type="PANTHER" id="PTHR43439">
    <property type="entry name" value="PHENYLACETATE-COENZYME A LIGASE"/>
    <property type="match status" value="1"/>
</dbReference>
<proteinExistence type="inferred from homology"/>
<dbReference type="Pfam" id="PF14535">
    <property type="entry name" value="AMP-binding_C_2"/>
    <property type="match status" value="1"/>
</dbReference>
<protein>
    <recommendedName>
        <fullName evidence="1">Phenylacetate-coenzyme A ligase</fullName>
        <ecNumber evidence="1">6.2.1.30</ecNumber>
    </recommendedName>
    <alternativeName>
        <fullName evidence="1">Phenylacetyl-CoA ligase</fullName>
    </alternativeName>
</protein>
<evidence type="ECO:0000313" key="4">
    <source>
        <dbReference type="EMBL" id="MBC8577031.1"/>
    </source>
</evidence>
<comment type="function">
    <text evidence="1">Catalyzes the activation of phenylacetic acid (PA) to phenylacetyl-CoA (PA-CoA).</text>
</comment>
<name>A0ABR7NKU2_9FIRM</name>
<sequence length="434" mass="48421">MFWQKELETMSRDQLADLQLKKLKETVARCYHNVPYYQKIFKEQGILPEDIRSLDDLKKLPMTKKAALRENYPFKLLACPMRDVVRIHGSSGTTGKPTMVAYTRHDLDIWSDCVTRVVCAGGATPDDVAQIAFGYGLFTGALGLHQGLEKLGCAVIPMSAGNTEKQLMLMQDLGVTVLIATPSYALYLSEVAAQKGIIGNLKLRIGFFGAEGCTPEMRQKIEENFGIIATDNYGMSELTGPGVSGECEYRCGLHVWEDHFIPEIIDPETGEVLPAGSTGELVVTPLFKEALPLLRYRTGDITRLDYSPCACGRTHVRMEKVQGRSDDMMIIKGVNVFPSQIESVLLGVDQVGPHYLLILRRKNFLDTLEVQIELIDGSLLEDFRQLQALRNDIRARLKTVLGLDCAVTLVNPNTIERFQGKAKRVVDLRNQPEQ</sequence>
<dbReference type="PIRSF" id="PIRSF006444">
    <property type="entry name" value="PaaK"/>
    <property type="match status" value="1"/>
</dbReference>
<dbReference type="Gene3D" id="3.30.300.30">
    <property type="match status" value="1"/>
</dbReference>
<gene>
    <name evidence="4" type="ORF">H8717_11515</name>
</gene>
<dbReference type="EC" id="6.2.1.30" evidence="1"/>
<keyword evidence="1" id="KW-0547">Nucleotide-binding</keyword>
<keyword evidence="1 4" id="KW-0436">Ligase</keyword>
<keyword evidence="5" id="KW-1185">Reference proteome</keyword>
<dbReference type="InterPro" id="IPR000873">
    <property type="entry name" value="AMP-dep_synth/lig_dom"/>
</dbReference>
<evidence type="ECO:0000259" key="3">
    <source>
        <dbReference type="Pfam" id="PF14535"/>
    </source>
</evidence>
<evidence type="ECO:0000259" key="2">
    <source>
        <dbReference type="Pfam" id="PF00501"/>
    </source>
</evidence>
<reference evidence="4 5" key="1">
    <citation type="submission" date="2020-08" db="EMBL/GenBank/DDBJ databases">
        <title>Genome public.</title>
        <authorList>
            <person name="Liu C."/>
            <person name="Sun Q."/>
        </authorList>
    </citation>
    <scope>NUCLEOTIDE SEQUENCE [LARGE SCALE GENOMIC DNA]</scope>
    <source>
        <strain evidence="4 5">BX1</strain>
    </source>
</reference>
<dbReference type="Proteomes" id="UP000658131">
    <property type="component" value="Unassembled WGS sequence"/>
</dbReference>
<dbReference type="InterPro" id="IPR011880">
    <property type="entry name" value="PA_CoA_ligase"/>
</dbReference>
<dbReference type="InterPro" id="IPR028154">
    <property type="entry name" value="AMP-dep_Lig_C"/>
</dbReference>
<evidence type="ECO:0000313" key="5">
    <source>
        <dbReference type="Proteomes" id="UP000658131"/>
    </source>
</evidence>